<dbReference type="SUPFAM" id="SSF53300">
    <property type="entry name" value="vWA-like"/>
    <property type="match status" value="1"/>
</dbReference>
<feature type="transmembrane region" description="Helical" evidence="2">
    <location>
        <begin position="524"/>
        <end position="541"/>
    </location>
</feature>
<dbReference type="AlphaFoldDB" id="A0A1H6WDI1"/>
<protein>
    <submittedName>
        <fullName evidence="5">von Willebrand factor type A domain-containing protein</fullName>
    </submittedName>
</protein>
<keyword evidence="2" id="KW-0812">Transmembrane</keyword>
<dbReference type="PROSITE" id="PS50234">
    <property type="entry name" value="VWFA"/>
    <property type="match status" value="1"/>
</dbReference>
<reference evidence="6" key="1">
    <citation type="submission" date="2016-10" db="EMBL/GenBank/DDBJ databases">
        <authorList>
            <person name="Varghese N."/>
            <person name="Submissions S."/>
        </authorList>
    </citation>
    <scope>NUCLEOTIDE SEQUENCE [LARGE SCALE GENOMIC DNA]</scope>
    <source>
        <strain evidence="6">CGMCC 1.10218</strain>
    </source>
</reference>
<feature type="region of interest" description="Disordered" evidence="1">
    <location>
        <begin position="325"/>
        <end position="365"/>
    </location>
</feature>
<dbReference type="Proteomes" id="UP000199223">
    <property type="component" value="Unassembled WGS sequence"/>
</dbReference>
<evidence type="ECO:0000256" key="2">
    <source>
        <dbReference type="SAM" id="Phobius"/>
    </source>
</evidence>
<evidence type="ECO:0000313" key="5">
    <source>
        <dbReference type="EMBL" id="SEJ15018.1"/>
    </source>
</evidence>
<name>A0A1H6WDI1_9DEIO</name>
<evidence type="ECO:0000256" key="3">
    <source>
        <dbReference type="SAM" id="SignalP"/>
    </source>
</evidence>
<keyword evidence="2" id="KW-0472">Membrane</keyword>
<dbReference type="CDD" id="cd00198">
    <property type="entry name" value="vWFA"/>
    <property type="match status" value="1"/>
</dbReference>
<sequence>MPAPSPLFPLTGRLLVGSLSLSGLAVAQTSPSPSVPAPAACALPPGTLPTQTRAVFVLDTSGSMRGIGDGKANIFGKVKERIGEYVAGTQPNRVDLITFDSGVRAQKGFDLPAQAGALRTYLAGLEADGNNTHLYRSLSAALRPLTAGDRYLTSVFVLTDGIDNDPQPEYSADLALAAFEGRGALDTLNYLALGSSIPPSAQSALRASDYASGITLPPGEVPNLADLTGGIRMATVIDAARVPAPFPDGTPLTLAAQESGVSLAGPTAQAGSAALRVPRRVTDGSAALLCAPAPGTLGVIGPRPQRVLLKLRLGADPASVRARGEYVAPGGEGTPPVSPSSTSSTTTTTTVQTTPAPAGRGNAPGLAETASALGLLGLTWLNPGADLELGPGEATVLRYRVATGLALDGLQLLLPAGLPGLSGSLERQGDGRELAVRLVRSPDATAARALTAALTGGVIVPRLVLPAGQVINLSAVGLTEEARSTPPAPVPASSTAAQTASPTPPAAQPTAQEQNPGGLSTVPWWVWLLLGLGLLAALMAWRRGRRSARRGQGASAAAGAPPASPGKPGSAGAPAPLPAAPLPTGRVEGVYYGPDGTLALVDLAGETRILTPPGGPFDLGELARVPELRGLRAEAVAGGLLLGAVPGHLIVSEDTRLIEEGEVLPAGTLLSLAPVEAPGAGLGSLAGLGRPLMLRAEGDEGLTLSGPYGEHLLALKAGETDVGESLGAPALRGLRLVRQNSSLILAQVPGGVALAPSGERLPLRAGTPLPPHTGLLLRGL</sequence>
<accession>A0A1H6WDI1</accession>
<dbReference type="Gene3D" id="3.40.50.410">
    <property type="entry name" value="von Willebrand factor, type A domain"/>
    <property type="match status" value="1"/>
</dbReference>
<dbReference type="Pfam" id="PF13519">
    <property type="entry name" value="VWA_2"/>
    <property type="match status" value="1"/>
</dbReference>
<dbReference type="RefSeq" id="WP_177183074.1">
    <property type="nucleotide sequence ID" value="NZ_FNZA01000004.1"/>
</dbReference>
<feature type="domain" description="VWFA" evidence="4">
    <location>
        <begin position="53"/>
        <end position="194"/>
    </location>
</feature>
<feature type="compositionally biased region" description="Low complexity" evidence="1">
    <location>
        <begin position="491"/>
        <end position="501"/>
    </location>
</feature>
<keyword evidence="6" id="KW-1185">Reference proteome</keyword>
<dbReference type="SMART" id="SM00327">
    <property type="entry name" value="VWA"/>
    <property type="match status" value="1"/>
</dbReference>
<keyword evidence="3" id="KW-0732">Signal</keyword>
<evidence type="ECO:0000313" key="6">
    <source>
        <dbReference type="Proteomes" id="UP000199223"/>
    </source>
</evidence>
<feature type="chain" id="PRO_5011788765" evidence="3">
    <location>
        <begin position="28"/>
        <end position="780"/>
    </location>
</feature>
<organism evidence="5 6">
    <name type="scientific">Deinococcus reticulitermitis</name>
    <dbReference type="NCBI Taxonomy" id="856736"/>
    <lineage>
        <taxon>Bacteria</taxon>
        <taxon>Thermotogati</taxon>
        <taxon>Deinococcota</taxon>
        <taxon>Deinococci</taxon>
        <taxon>Deinococcales</taxon>
        <taxon>Deinococcaceae</taxon>
        <taxon>Deinococcus</taxon>
    </lineage>
</organism>
<feature type="region of interest" description="Disordered" evidence="1">
    <location>
        <begin position="481"/>
        <end position="516"/>
    </location>
</feature>
<feature type="region of interest" description="Disordered" evidence="1">
    <location>
        <begin position="551"/>
        <end position="580"/>
    </location>
</feature>
<feature type="compositionally biased region" description="Low complexity" evidence="1">
    <location>
        <begin position="339"/>
        <end position="358"/>
    </location>
</feature>
<evidence type="ECO:0000256" key="1">
    <source>
        <dbReference type="SAM" id="MobiDB-lite"/>
    </source>
</evidence>
<evidence type="ECO:0000259" key="4">
    <source>
        <dbReference type="PROSITE" id="PS50234"/>
    </source>
</evidence>
<dbReference type="InterPro" id="IPR036465">
    <property type="entry name" value="vWFA_dom_sf"/>
</dbReference>
<feature type="compositionally biased region" description="Low complexity" evidence="1">
    <location>
        <begin position="551"/>
        <end position="574"/>
    </location>
</feature>
<gene>
    <name evidence="5" type="ORF">SAMN04488058_104142</name>
</gene>
<dbReference type="EMBL" id="FNZA01000004">
    <property type="protein sequence ID" value="SEJ15018.1"/>
    <property type="molecule type" value="Genomic_DNA"/>
</dbReference>
<keyword evidence="2" id="KW-1133">Transmembrane helix</keyword>
<feature type="signal peptide" evidence="3">
    <location>
        <begin position="1"/>
        <end position="27"/>
    </location>
</feature>
<proteinExistence type="predicted"/>
<dbReference type="InterPro" id="IPR002035">
    <property type="entry name" value="VWF_A"/>
</dbReference>
<dbReference type="STRING" id="856736.SAMN04488058_104142"/>